<feature type="active site" description="Proton donor" evidence="8">
    <location>
        <position position="33"/>
    </location>
</feature>
<dbReference type="GO" id="GO:0004592">
    <property type="term" value="F:pantoate-beta-alanine ligase activity"/>
    <property type="evidence" value="ECO:0007669"/>
    <property type="project" value="UniProtKB-UniRule"/>
</dbReference>
<proteinExistence type="inferred from homology"/>
<evidence type="ECO:0000256" key="6">
    <source>
        <dbReference type="ARBA" id="ARBA00022840"/>
    </source>
</evidence>
<keyword evidence="6 8" id="KW-0067">ATP-binding</keyword>
<reference evidence="9 10" key="1">
    <citation type="submission" date="2018-12" db="EMBL/GenBank/DDBJ databases">
        <authorList>
            <person name="Grouzdev D.S."/>
            <person name="Krutkina M.S."/>
        </authorList>
    </citation>
    <scope>NUCLEOTIDE SEQUENCE [LARGE SCALE GENOMIC DNA]</scope>
    <source>
        <strain evidence="9 10">RmlP026</strain>
    </source>
</reference>
<comment type="miscellaneous">
    <text evidence="8">The reaction proceeds by a bi uni uni bi ping pong mechanism.</text>
</comment>
<comment type="catalytic activity">
    <reaction evidence="7 8">
        <text>(R)-pantoate + beta-alanine + ATP = (R)-pantothenate + AMP + diphosphate + H(+)</text>
        <dbReference type="Rhea" id="RHEA:10912"/>
        <dbReference type="ChEBI" id="CHEBI:15378"/>
        <dbReference type="ChEBI" id="CHEBI:15980"/>
        <dbReference type="ChEBI" id="CHEBI:29032"/>
        <dbReference type="ChEBI" id="CHEBI:30616"/>
        <dbReference type="ChEBI" id="CHEBI:33019"/>
        <dbReference type="ChEBI" id="CHEBI:57966"/>
        <dbReference type="ChEBI" id="CHEBI:456215"/>
        <dbReference type="EC" id="6.3.2.1"/>
    </reaction>
</comment>
<reference evidence="9 10" key="2">
    <citation type="submission" date="2019-02" db="EMBL/GenBank/DDBJ databases">
        <title>'Lichenibacterium ramalinii' gen. nov. sp. nov., 'Lichenibacterium minor' gen. nov. sp. nov.</title>
        <authorList>
            <person name="Pankratov T."/>
        </authorList>
    </citation>
    <scope>NUCLEOTIDE SEQUENCE [LARGE SCALE GENOMIC DNA]</scope>
    <source>
        <strain evidence="9 10">RmlP026</strain>
    </source>
</reference>
<keyword evidence="4 8" id="KW-0566">Pantothenate biosynthesis</keyword>
<dbReference type="UniPathway" id="UPA00028">
    <property type="reaction ID" value="UER00005"/>
</dbReference>
<feature type="binding site" evidence="8">
    <location>
        <begin position="143"/>
        <end position="146"/>
    </location>
    <ligand>
        <name>ATP</name>
        <dbReference type="ChEBI" id="CHEBI:30616"/>
    </ligand>
</feature>
<dbReference type="InterPro" id="IPR014729">
    <property type="entry name" value="Rossmann-like_a/b/a_fold"/>
</dbReference>
<dbReference type="CDD" id="cd00560">
    <property type="entry name" value="PanC"/>
    <property type="match status" value="1"/>
</dbReference>
<dbReference type="AlphaFoldDB" id="A0A4Q2U833"/>
<evidence type="ECO:0000256" key="5">
    <source>
        <dbReference type="ARBA" id="ARBA00022741"/>
    </source>
</evidence>
<keyword evidence="5 8" id="KW-0547">Nucleotide-binding</keyword>
<dbReference type="OrthoDB" id="9773087at2"/>
<dbReference type="PANTHER" id="PTHR21299">
    <property type="entry name" value="CYTIDYLATE KINASE/PANTOATE-BETA-ALANINE LIGASE"/>
    <property type="match status" value="1"/>
</dbReference>
<feature type="binding site" evidence="8">
    <location>
        <begin position="180"/>
        <end position="183"/>
    </location>
    <ligand>
        <name>ATP</name>
        <dbReference type="ChEBI" id="CHEBI:30616"/>
    </ligand>
</feature>
<feature type="binding site" evidence="8">
    <location>
        <position position="57"/>
    </location>
    <ligand>
        <name>(R)-pantoate</name>
        <dbReference type="ChEBI" id="CHEBI:15980"/>
    </ligand>
</feature>
<gene>
    <name evidence="8" type="primary">panC</name>
    <name evidence="9" type="ORF">D3273_06945</name>
</gene>
<evidence type="ECO:0000256" key="2">
    <source>
        <dbReference type="ARBA" id="ARBA00009256"/>
    </source>
</evidence>
<evidence type="ECO:0000256" key="4">
    <source>
        <dbReference type="ARBA" id="ARBA00022655"/>
    </source>
</evidence>
<keyword evidence="3 8" id="KW-0436">Ligase</keyword>
<dbReference type="InterPro" id="IPR003721">
    <property type="entry name" value="Pantoate_ligase"/>
</dbReference>
<dbReference type="NCBIfam" id="TIGR00018">
    <property type="entry name" value="panC"/>
    <property type="match status" value="1"/>
</dbReference>
<feature type="binding site" evidence="8">
    <location>
        <position position="172"/>
    </location>
    <ligand>
        <name>ATP</name>
        <dbReference type="ChEBI" id="CHEBI:30616"/>
    </ligand>
</feature>
<dbReference type="PANTHER" id="PTHR21299:SF1">
    <property type="entry name" value="PANTOATE--BETA-ALANINE LIGASE"/>
    <property type="match status" value="1"/>
</dbReference>
<comment type="pathway">
    <text evidence="1 8">Cofactor biosynthesis; (R)-pantothenate biosynthesis; (R)-pantothenate from (R)-pantoate and beta-alanine: step 1/1.</text>
</comment>
<dbReference type="Gene3D" id="3.40.50.620">
    <property type="entry name" value="HUPs"/>
    <property type="match status" value="1"/>
</dbReference>
<evidence type="ECO:0000256" key="8">
    <source>
        <dbReference type="HAMAP-Rule" id="MF_00158"/>
    </source>
</evidence>
<dbReference type="EMBL" id="QYBB01000005">
    <property type="protein sequence ID" value="RYC32873.1"/>
    <property type="molecule type" value="Genomic_DNA"/>
</dbReference>
<sequence length="276" mass="29266">MRVLRTIAEVRAARAGLPGLGLVPTMGFLHAGHMSLVARARAECGASAVSIFVNPTQFAAGEDLSRYPRDMPRDLAMLDAAGVDLVFTPEPAEIYPPGHASRIEVGPVASPLEGARRPGHFAGVATVVAKLFNIVQPTRAYFGQKDAQQVAVIRRMARDLDMPLDVVVGDTVREPDGLAMSSRNVYLSPAERAAAPVLYRALDAARRSFDGGERDAETLRRAMAGTIASEPGIALDYVSVADGETLEEVGRAGPGCLLSLAARLGRTRLIDNVVLG</sequence>
<dbReference type="InterPro" id="IPR042176">
    <property type="entry name" value="Pantoate_ligase_C"/>
</dbReference>
<dbReference type="HAMAP" id="MF_00158">
    <property type="entry name" value="PanC"/>
    <property type="match status" value="1"/>
</dbReference>
<keyword evidence="8" id="KW-0963">Cytoplasm</keyword>
<dbReference type="FunFam" id="3.30.1300.10:FF:000001">
    <property type="entry name" value="Pantothenate synthetase"/>
    <property type="match status" value="1"/>
</dbReference>
<comment type="subcellular location">
    <subcellularLocation>
        <location evidence="8">Cytoplasm</location>
    </subcellularLocation>
</comment>
<feature type="binding site" evidence="8">
    <location>
        <position position="149"/>
    </location>
    <ligand>
        <name>(R)-pantoate</name>
        <dbReference type="ChEBI" id="CHEBI:15980"/>
    </ligand>
</feature>
<dbReference type="RefSeq" id="WP_129224976.1">
    <property type="nucleotide sequence ID" value="NZ_QYBB01000005.1"/>
</dbReference>
<evidence type="ECO:0000313" key="10">
    <source>
        <dbReference type="Proteomes" id="UP000290759"/>
    </source>
</evidence>
<dbReference type="Pfam" id="PF02569">
    <property type="entry name" value="Pantoate_ligase"/>
    <property type="match status" value="1"/>
</dbReference>
<feature type="binding site" evidence="8">
    <location>
        <begin position="26"/>
        <end position="33"/>
    </location>
    <ligand>
        <name>ATP</name>
        <dbReference type="ChEBI" id="CHEBI:30616"/>
    </ligand>
</feature>
<protein>
    <recommendedName>
        <fullName evidence="8">Pantothenate synthetase</fullName>
        <shortName evidence="8">PS</shortName>
        <ecNumber evidence="8">6.3.2.1</ecNumber>
    </recommendedName>
    <alternativeName>
        <fullName evidence="8">Pantoate--beta-alanine ligase</fullName>
    </alternativeName>
    <alternativeName>
        <fullName evidence="8">Pantoate-activating enzyme</fullName>
    </alternativeName>
</protein>
<evidence type="ECO:0000256" key="1">
    <source>
        <dbReference type="ARBA" id="ARBA00004990"/>
    </source>
</evidence>
<comment type="caution">
    <text evidence="9">The sequence shown here is derived from an EMBL/GenBank/DDBJ whole genome shotgun (WGS) entry which is preliminary data.</text>
</comment>
<dbReference type="Gene3D" id="3.30.1300.10">
    <property type="entry name" value="Pantoate-beta-alanine ligase, C-terminal domain"/>
    <property type="match status" value="1"/>
</dbReference>
<name>A0A4Q2U833_9HYPH</name>
<dbReference type="EC" id="6.3.2.1" evidence="8"/>
<accession>A0A4Q2U833</accession>
<comment type="similarity">
    <text evidence="2 8">Belongs to the pantothenate synthetase family.</text>
</comment>
<dbReference type="GO" id="GO:0005524">
    <property type="term" value="F:ATP binding"/>
    <property type="evidence" value="ECO:0007669"/>
    <property type="project" value="UniProtKB-KW"/>
</dbReference>
<dbReference type="Proteomes" id="UP000290759">
    <property type="component" value="Unassembled WGS sequence"/>
</dbReference>
<comment type="function">
    <text evidence="8">Catalyzes the condensation of pantoate with beta-alanine in an ATP-dependent reaction via a pantoyl-adenylate intermediate.</text>
</comment>
<organism evidence="9 10">
    <name type="scientific">Lichenibacterium minor</name>
    <dbReference type="NCBI Taxonomy" id="2316528"/>
    <lineage>
        <taxon>Bacteria</taxon>
        <taxon>Pseudomonadati</taxon>
        <taxon>Pseudomonadota</taxon>
        <taxon>Alphaproteobacteria</taxon>
        <taxon>Hyphomicrobiales</taxon>
        <taxon>Lichenihabitantaceae</taxon>
        <taxon>Lichenibacterium</taxon>
    </lineage>
</organism>
<dbReference type="SUPFAM" id="SSF52374">
    <property type="entry name" value="Nucleotidylyl transferase"/>
    <property type="match status" value="1"/>
</dbReference>
<keyword evidence="10" id="KW-1185">Reference proteome</keyword>
<evidence type="ECO:0000256" key="3">
    <source>
        <dbReference type="ARBA" id="ARBA00022598"/>
    </source>
</evidence>
<feature type="binding site" evidence="8">
    <location>
        <position position="57"/>
    </location>
    <ligand>
        <name>beta-alanine</name>
        <dbReference type="ChEBI" id="CHEBI:57966"/>
    </ligand>
</feature>
<dbReference type="GO" id="GO:0015940">
    <property type="term" value="P:pantothenate biosynthetic process"/>
    <property type="evidence" value="ECO:0007669"/>
    <property type="project" value="UniProtKB-UniRule"/>
</dbReference>
<evidence type="ECO:0000256" key="7">
    <source>
        <dbReference type="ARBA" id="ARBA00048258"/>
    </source>
</evidence>
<evidence type="ECO:0000313" key="9">
    <source>
        <dbReference type="EMBL" id="RYC32873.1"/>
    </source>
</evidence>
<dbReference type="GO" id="GO:0005829">
    <property type="term" value="C:cytosol"/>
    <property type="evidence" value="ECO:0007669"/>
    <property type="project" value="TreeGrafter"/>
</dbReference>
<comment type="subunit">
    <text evidence="8">Homodimer.</text>
</comment>